<comment type="caution">
    <text evidence="3">The sequence shown here is derived from an EMBL/GenBank/DDBJ whole genome shotgun (WGS) entry which is preliminary data.</text>
</comment>
<gene>
    <name evidence="3" type="ORF">LARSCL_LOCUS4969</name>
</gene>
<dbReference type="InterPro" id="IPR040051">
    <property type="entry name" value="SECISBP2"/>
</dbReference>
<feature type="compositionally biased region" description="Polar residues" evidence="1">
    <location>
        <begin position="331"/>
        <end position="344"/>
    </location>
</feature>
<feature type="region of interest" description="Disordered" evidence="1">
    <location>
        <begin position="331"/>
        <end position="367"/>
    </location>
</feature>
<dbReference type="GO" id="GO:0043021">
    <property type="term" value="F:ribonucleoprotein complex binding"/>
    <property type="evidence" value="ECO:0007669"/>
    <property type="project" value="TreeGrafter"/>
</dbReference>
<dbReference type="GO" id="GO:0005739">
    <property type="term" value="C:mitochondrion"/>
    <property type="evidence" value="ECO:0007669"/>
    <property type="project" value="TreeGrafter"/>
</dbReference>
<dbReference type="Gene3D" id="3.30.1330.30">
    <property type="match status" value="1"/>
</dbReference>
<dbReference type="SUPFAM" id="SSF55315">
    <property type="entry name" value="L30e-like"/>
    <property type="match status" value="1"/>
</dbReference>
<dbReference type="AlphaFoldDB" id="A0AAV1ZEA1"/>
<dbReference type="GO" id="GO:1990904">
    <property type="term" value="C:ribonucleoprotein complex"/>
    <property type="evidence" value="ECO:0007669"/>
    <property type="project" value="TreeGrafter"/>
</dbReference>
<sequence>MYSTTPIIQSHRNPDNSRFLTIDLIYLFKCVIKVIKPEMQVLPSTHSPSIAKDKHFFLIEENDFPSLSEVRDKNPKSEKECSAYSASSLTYSSKLKTLPVQCSSQNMKIENVRHNQPKAEPVSSKGLLKNDFPLSQAGIGRHIVKSSQSNNIVPSSSKKFTNSKLDASFSEVRNKKSESFNGRTNMKTSYKQKSMNDSRSTKIVHGETNTFERIGHSPKKDHDLHASTSTNVQKPAFSKSLSSPGKAYSVYPSALRSDISYKKENDRPNISMQHKRHLETSTSINSRVGRGEGVRLSQVNIMQSNVSGNTSNKARILNSPGCPIANNIVKTANNKSGNQSLDTQSSLLRSSESKKKKKRKSKLKRQAALQTGKILVLTPEVHSKIINQSNNMYVQRHQNVLTNINDNEEYPELGLAEHKTVRKTHATVTNKHTKEENPSNLISFGTETDKVENLLVTKDSSTNNNCEAATKSDEKNKAPIEKSENEKSTIHSNNPITLSLFDMLATAKPRKKEPEKRDESADENNSSAKVFKKEMIKKNFPQAVNPLASSNPTIKRGKEREKPKVKRPSRMRKLILMERQLRKENMAVKKHETEDENLEKPDEILLGIDSSHDFNDFSPQDELDTCNENLLNYVTDNENVSETYEIDDNVNNKTSKHFAQDCEDATKNQDLSEQSKFSNKLLNDTNQTLENHIIHSRKSNFNSISNTVADAQNNLVSSPVSDFTDNEKHFVEDLIDINTVKSITEIPSSIGNISEKYSDLKNSISYINCIDASFIENDKKAENSCDTYNFFNKVQESNCKVTDLTENIIHTTVDCNINTKSEVNSGERNDSTEIKQSNGNLDFSEEIVSNTSTKSFSDQERLKATKLMLHSRKFRPYCNHFISKEIDQAVFSLIDDLARFQDRMYQKDPVKAKIRRRLVYGIKEIKKHMKLKKVKCIIIATDIEDVKIEGGLNDSLEELISLAEAYHTPCVFSHRRFNLGKVCRKSVPVSCVGIFNYEGSEKNFKKMIELHDDSQHDYLEVTKKLASELTNDQVKELFVAEKDSILFVREVSQRILREKAYFIPEGYRNNETSKLLEKSANTESEFSIVVSPQQSEDDKKFLSFIENCSEELRKLNKDDNLIQLNETDINAILVKYKVVKEC</sequence>
<evidence type="ECO:0000256" key="1">
    <source>
        <dbReference type="SAM" id="MobiDB-lite"/>
    </source>
</evidence>
<dbReference type="PANTHER" id="PTHR13284">
    <property type="entry name" value="GH01354P"/>
    <property type="match status" value="1"/>
</dbReference>
<proteinExistence type="predicted"/>
<evidence type="ECO:0000259" key="2">
    <source>
        <dbReference type="Pfam" id="PF01248"/>
    </source>
</evidence>
<reference evidence="3 4" key="1">
    <citation type="submission" date="2024-04" db="EMBL/GenBank/DDBJ databases">
        <authorList>
            <person name="Rising A."/>
            <person name="Reimegard J."/>
            <person name="Sonavane S."/>
            <person name="Akerstrom W."/>
            <person name="Nylinder S."/>
            <person name="Hedman E."/>
            <person name="Kallberg Y."/>
        </authorList>
    </citation>
    <scope>NUCLEOTIDE SEQUENCE [LARGE SCALE GENOMIC DNA]</scope>
</reference>
<evidence type="ECO:0000313" key="3">
    <source>
        <dbReference type="EMBL" id="CAL1269848.1"/>
    </source>
</evidence>
<dbReference type="EMBL" id="CAXIEN010000044">
    <property type="protein sequence ID" value="CAL1269848.1"/>
    <property type="molecule type" value="Genomic_DNA"/>
</dbReference>
<name>A0AAV1ZEA1_9ARAC</name>
<dbReference type="FunFam" id="3.30.1330.30:FF:000004">
    <property type="entry name" value="selenocysteine insertion sequence-binding protein 2"/>
    <property type="match status" value="1"/>
</dbReference>
<dbReference type="InterPro" id="IPR004038">
    <property type="entry name" value="Ribosomal_eL8/eL30/eS12/Gad45"/>
</dbReference>
<dbReference type="Pfam" id="PF01248">
    <property type="entry name" value="Ribosomal_L7Ae"/>
    <property type="match status" value="1"/>
</dbReference>
<evidence type="ECO:0000313" key="4">
    <source>
        <dbReference type="Proteomes" id="UP001497382"/>
    </source>
</evidence>
<feature type="compositionally biased region" description="Basic residues" evidence="1">
    <location>
        <begin position="354"/>
        <end position="365"/>
    </location>
</feature>
<dbReference type="GO" id="GO:0001514">
    <property type="term" value="P:selenocysteine incorporation"/>
    <property type="evidence" value="ECO:0007669"/>
    <property type="project" value="UniProtKB-ARBA"/>
</dbReference>
<feature type="region of interest" description="Disordered" evidence="1">
    <location>
        <begin position="460"/>
        <end position="531"/>
    </location>
</feature>
<organism evidence="3 4">
    <name type="scientific">Larinioides sclopetarius</name>
    <dbReference type="NCBI Taxonomy" id="280406"/>
    <lineage>
        <taxon>Eukaryota</taxon>
        <taxon>Metazoa</taxon>
        <taxon>Ecdysozoa</taxon>
        <taxon>Arthropoda</taxon>
        <taxon>Chelicerata</taxon>
        <taxon>Arachnida</taxon>
        <taxon>Araneae</taxon>
        <taxon>Araneomorphae</taxon>
        <taxon>Entelegynae</taxon>
        <taxon>Araneoidea</taxon>
        <taxon>Araneidae</taxon>
        <taxon>Larinioides</taxon>
    </lineage>
</organism>
<feature type="domain" description="Ribosomal protein eL8/eL30/eS12/Gadd45" evidence="2">
    <location>
        <begin position="909"/>
        <end position="1001"/>
    </location>
</feature>
<dbReference type="PANTHER" id="PTHR13284:SF4">
    <property type="entry name" value="C2H2-TYPE DOMAIN-CONTAINING PROTEIN"/>
    <property type="match status" value="1"/>
</dbReference>
<dbReference type="Proteomes" id="UP001497382">
    <property type="component" value="Unassembled WGS sequence"/>
</dbReference>
<feature type="region of interest" description="Disordered" evidence="1">
    <location>
        <begin position="544"/>
        <end position="568"/>
    </location>
</feature>
<dbReference type="GO" id="GO:0035368">
    <property type="term" value="F:selenocysteine insertion sequence binding"/>
    <property type="evidence" value="ECO:0007669"/>
    <property type="project" value="InterPro"/>
</dbReference>
<accession>A0AAV1ZEA1</accession>
<feature type="compositionally biased region" description="Basic and acidic residues" evidence="1">
    <location>
        <begin position="470"/>
        <end position="489"/>
    </location>
</feature>
<dbReference type="GO" id="GO:0003730">
    <property type="term" value="F:mRNA 3'-UTR binding"/>
    <property type="evidence" value="ECO:0007669"/>
    <property type="project" value="TreeGrafter"/>
</dbReference>
<dbReference type="InterPro" id="IPR029064">
    <property type="entry name" value="Ribosomal_eL30-like_sf"/>
</dbReference>
<protein>
    <recommendedName>
        <fullName evidence="2">Ribosomal protein eL8/eL30/eS12/Gadd45 domain-containing protein</fullName>
    </recommendedName>
</protein>
<keyword evidence="4" id="KW-1185">Reference proteome</keyword>